<dbReference type="Pfam" id="PF13921">
    <property type="entry name" value="Myb_DNA-bind_6"/>
    <property type="match status" value="1"/>
</dbReference>
<keyword evidence="9" id="KW-1185">Reference proteome</keyword>
<organism evidence="8 9">
    <name type="scientific">Volvox africanus</name>
    <dbReference type="NCBI Taxonomy" id="51714"/>
    <lineage>
        <taxon>Eukaryota</taxon>
        <taxon>Viridiplantae</taxon>
        <taxon>Chlorophyta</taxon>
        <taxon>core chlorophytes</taxon>
        <taxon>Chlorophyceae</taxon>
        <taxon>CS clade</taxon>
        <taxon>Chlamydomonadales</taxon>
        <taxon>Volvocaceae</taxon>
        <taxon>Volvox</taxon>
    </lineage>
</organism>
<feature type="domain" description="HTH myb-type" evidence="7">
    <location>
        <begin position="7"/>
        <end position="50"/>
    </location>
</feature>
<gene>
    <name evidence="8" type="ORF">VaNZ11_000350</name>
</gene>
<feature type="domain" description="HTH myb-type" evidence="7">
    <location>
        <begin position="110"/>
        <end position="160"/>
    </location>
</feature>
<feature type="region of interest" description="Disordered" evidence="5">
    <location>
        <begin position="820"/>
        <end position="848"/>
    </location>
</feature>
<feature type="domain" description="Myb-like" evidence="6">
    <location>
        <begin position="106"/>
        <end position="152"/>
    </location>
</feature>
<keyword evidence="4" id="KW-0539">Nucleus</keyword>
<dbReference type="PROSITE" id="PS51294">
    <property type="entry name" value="HTH_MYB"/>
    <property type="match status" value="3"/>
</dbReference>
<dbReference type="Gene3D" id="1.10.10.60">
    <property type="entry name" value="Homeodomain-like"/>
    <property type="match status" value="3"/>
</dbReference>
<protein>
    <submittedName>
        <fullName evidence="8">Uncharacterized protein</fullName>
    </submittedName>
</protein>
<sequence>MRSAPAKTGVWTEEEDILLVEYQAVYGNKWSLISKHIPGRNGQSCAQRWRHKVNPNIIKDKWTLEEDSILTKLVQEIGVGKWATVARHLPGRTDQQCMGRWRRHLDPNIRKDAWTAEEDARLQELYEEHGSAWSMIAKRIANRTPQQCRGRWCILTASKSKATLRTLTIPDSKHSTRDCTGQGSATAMAAGIPGHGRAQLHGCPSTVREADTEMPVMPASTMVPMHGNGNSMQPPTVHQIRLTRSRVRASVTKADSPKYAWLLRGNRRPAMLQDPASVAARAFTEKPEGTPQTCAQQKEDITRTGPTGAHRGRLLLGTRVLSFQRRPRSMQCRPRSRLTAIVLPAIGGSSSGRVSKPLPLAGGVGAAAPPLSPRTTSRLANDLQTNREPATRQEDVAERRTSQFQGVDGGCRRAQCDDPMGGTASLPCQAIRGVGVNTITSTCERPTISTSSRIGLEQGLRVGCSSQRPAGRTEEAVPGDVLLRMPMRKTRSGRCYPLVMTPAGTSIKPNRHDTTIEDMLAIKSDADVNGKVANVVAGCRIGLDGAFTASLGASAAEPGQRNCVNAAAARSPDDEARMVLPDYNFFSVQAPDGGAHQVAGHSQQAMPNGSGNTSLSLPDGIFGEAGTPPGGDQILDWGEVIGSPPTSSFLAFVEAGILQTPSVAPGPGPGPELLCAPVPPGMPKVTPDSSNEWSDVPALSWTELQACHGGFGIVGRHSAHGTPDNSQPALRAVQASDQAGITPRRDMYVRSAGQFLGAGSTSMAAHYIHGLAFCHGEPAGVNEGQGDTRSMPPSPSGRNPCLGLQSCGVVNGADGRRVGAKTVASDCPPPSRTAKLSATNDDPPVPDFCSPARKQHVIVSSIPGPKPPMRVPGLPDHFMHGSDFVATSFITSSNPPRPVALTLDGVAAHAQGSVPPCLGAAMSEASQHLCLGMQSPVSRPSLNEGRLLLPPVLASALLPAMTQQLHDSCGAGISPSHQPPLAAEQQLPAFAATGTNADGGYCISMPANLGGLVAPSGTLGSASSGLNGAFPRLMLPKLPAPGTVRSMFPVLSLHNYQAGKENVMRK</sequence>
<comment type="caution">
    <text evidence="8">The sequence shown here is derived from an EMBL/GenBank/DDBJ whole genome shotgun (WGS) entry which is preliminary data.</text>
</comment>
<dbReference type="EMBL" id="BSDZ01000003">
    <property type="protein sequence ID" value="GLI58615.1"/>
    <property type="molecule type" value="Genomic_DNA"/>
</dbReference>
<dbReference type="SMART" id="SM00717">
    <property type="entry name" value="SANT"/>
    <property type="match status" value="3"/>
</dbReference>
<reference evidence="8 9" key="1">
    <citation type="journal article" date="2023" name="IScience">
        <title>Expanded male sex-determining region conserved during the evolution of homothallism in the green alga Volvox.</title>
        <authorList>
            <person name="Yamamoto K."/>
            <person name="Matsuzaki R."/>
            <person name="Mahakham W."/>
            <person name="Heman W."/>
            <person name="Sekimoto H."/>
            <person name="Kawachi M."/>
            <person name="Minakuchi Y."/>
            <person name="Toyoda A."/>
            <person name="Nozaki H."/>
        </authorList>
    </citation>
    <scope>NUCLEOTIDE SEQUENCE [LARGE SCALE GENOMIC DNA]</scope>
    <source>
        <strain evidence="8 9">NIES-4468</strain>
    </source>
</reference>
<feature type="domain" description="Myb-like" evidence="6">
    <location>
        <begin position="54"/>
        <end position="105"/>
    </location>
</feature>
<keyword evidence="3" id="KW-0804">Transcription</keyword>
<evidence type="ECO:0000259" key="6">
    <source>
        <dbReference type="PROSITE" id="PS50090"/>
    </source>
</evidence>
<dbReference type="Proteomes" id="UP001165090">
    <property type="component" value="Unassembled WGS sequence"/>
</dbReference>
<name>A0ABQ5RLZ2_9CHLO</name>
<evidence type="ECO:0000313" key="8">
    <source>
        <dbReference type="EMBL" id="GLI58615.1"/>
    </source>
</evidence>
<evidence type="ECO:0000256" key="2">
    <source>
        <dbReference type="ARBA" id="ARBA00023125"/>
    </source>
</evidence>
<proteinExistence type="predicted"/>
<dbReference type="SUPFAM" id="SSF46689">
    <property type="entry name" value="Homeodomain-like"/>
    <property type="match status" value="2"/>
</dbReference>
<dbReference type="PROSITE" id="PS50090">
    <property type="entry name" value="MYB_LIKE"/>
    <property type="match status" value="3"/>
</dbReference>
<feature type="region of interest" description="Disordered" evidence="5">
    <location>
        <begin position="284"/>
        <end position="310"/>
    </location>
</feature>
<dbReference type="CDD" id="cd00167">
    <property type="entry name" value="SANT"/>
    <property type="match status" value="3"/>
</dbReference>
<evidence type="ECO:0000259" key="7">
    <source>
        <dbReference type="PROSITE" id="PS51294"/>
    </source>
</evidence>
<evidence type="ECO:0000256" key="5">
    <source>
        <dbReference type="SAM" id="MobiDB-lite"/>
    </source>
</evidence>
<dbReference type="InterPro" id="IPR051575">
    <property type="entry name" value="Myb-like_DNA-bd"/>
</dbReference>
<feature type="domain" description="Myb-like" evidence="6">
    <location>
        <begin position="3"/>
        <end position="53"/>
    </location>
</feature>
<dbReference type="InterPro" id="IPR017930">
    <property type="entry name" value="Myb_dom"/>
</dbReference>
<dbReference type="InterPro" id="IPR001005">
    <property type="entry name" value="SANT/Myb"/>
</dbReference>
<evidence type="ECO:0000313" key="9">
    <source>
        <dbReference type="Proteomes" id="UP001165090"/>
    </source>
</evidence>
<dbReference type="Pfam" id="PF00249">
    <property type="entry name" value="Myb_DNA-binding"/>
    <property type="match status" value="1"/>
</dbReference>
<feature type="domain" description="HTH myb-type" evidence="7">
    <location>
        <begin position="54"/>
        <end position="109"/>
    </location>
</feature>
<evidence type="ECO:0000256" key="3">
    <source>
        <dbReference type="ARBA" id="ARBA00023163"/>
    </source>
</evidence>
<evidence type="ECO:0000256" key="4">
    <source>
        <dbReference type="ARBA" id="ARBA00023242"/>
    </source>
</evidence>
<keyword evidence="1" id="KW-0805">Transcription regulation</keyword>
<keyword evidence="2" id="KW-0238">DNA-binding</keyword>
<dbReference type="PANTHER" id="PTHR46621:SF1">
    <property type="entry name" value="SNRNA-ACTIVATING PROTEIN COMPLEX SUBUNIT 4"/>
    <property type="match status" value="1"/>
</dbReference>
<evidence type="ECO:0000256" key="1">
    <source>
        <dbReference type="ARBA" id="ARBA00023015"/>
    </source>
</evidence>
<dbReference type="PANTHER" id="PTHR46621">
    <property type="entry name" value="SNRNA-ACTIVATING PROTEIN COMPLEX SUBUNIT 4"/>
    <property type="match status" value="1"/>
</dbReference>
<dbReference type="InterPro" id="IPR009057">
    <property type="entry name" value="Homeodomain-like_sf"/>
</dbReference>
<accession>A0ABQ5RLZ2</accession>